<evidence type="ECO:0000313" key="2">
    <source>
        <dbReference type="Proteomes" id="UP000290131"/>
    </source>
</evidence>
<evidence type="ECO:0000313" key="1">
    <source>
        <dbReference type="EMBL" id="AZU99608.1"/>
    </source>
</evidence>
<keyword evidence="2" id="KW-1185">Reference proteome</keyword>
<accession>A0A3T0IIF5</accession>
<name>A0A3T0IIF5_9CAUD</name>
<dbReference type="Proteomes" id="UP000290131">
    <property type="component" value="Segment"/>
</dbReference>
<dbReference type="EMBL" id="MK301608">
    <property type="protein sequence ID" value="AZU99608.1"/>
    <property type="molecule type" value="Genomic_DNA"/>
</dbReference>
<sequence>MIQKYVNILSRMAEKPYMVSEIEALEQCTKAEVHYAVEQAKKQGVAVGKLGNTPYMHFFIQPDEIQKLPRCTMQDDIRDVINAGDAWTYKELGDALDLTQIQVRRAVATLIKLGEIEVNIRQIKPDKVWCTQIQSVHAEEPLFTGV</sequence>
<organism evidence="1">
    <name type="scientific">Vibrio virus vB_VspP_SBP1</name>
    <dbReference type="NCBI Taxonomy" id="2500581"/>
    <lineage>
        <taxon>Viruses</taxon>
        <taxon>Duplodnaviria</taxon>
        <taxon>Heunggongvirae</taxon>
        <taxon>Uroviricota</taxon>
        <taxon>Caudoviricetes</taxon>
        <taxon>Schitoviridae</taxon>
        <taxon>Electravirus</taxon>
        <taxon>Electravirus Sbp1</taxon>
    </lineage>
</organism>
<reference evidence="1" key="1">
    <citation type="submission" date="2018-12" db="EMBL/GenBank/DDBJ databases">
        <title>Characterization of a N4-like bacteriophage infecting a coral-derived Vibrio strain.</title>
        <authorList>
            <person name="Huang S."/>
        </authorList>
    </citation>
    <scope>NUCLEOTIDE SEQUENCE [LARGE SCALE GENOMIC DNA]</scope>
</reference>
<protein>
    <submittedName>
        <fullName evidence="1">Uncharacterized protein</fullName>
    </submittedName>
</protein>
<proteinExistence type="predicted"/>
<gene>
    <name evidence="1" type="ORF">SBP1_gp016</name>
</gene>